<dbReference type="Pfam" id="PF00106">
    <property type="entry name" value="adh_short"/>
    <property type="match status" value="1"/>
</dbReference>
<dbReference type="InterPro" id="IPR057326">
    <property type="entry name" value="KR_dom"/>
</dbReference>
<keyword evidence="4" id="KW-0614">Plasmid</keyword>
<dbReference type="InterPro" id="IPR002347">
    <property type="entry name" value="SDR_fam"/>
</dbReference>
<proteinExistence type="inferred from homology"/>
<dbReference type="CDD" id="cd05233">
    <property type="entry name" value="SDR_c"/>
    <property type="match status" value="1"/>
</dbReference>
<dbReference type="SMART" id="SM00822">
    <property type="entry name" value="PKS_KR"/>
    <property type="match status" value="1"/>
</dbReference>
<dbReference type="InterPro" id="IPR050259">
    <property type="entry name" value="SDR"/>
</dbReference>
<organism evidence="4 5">
    <name type="scientific">Rhizobium jaguaris</name>
    <dbReference type="NCBI Taxonomy" id="1312183"/>
    <lineage>
        <taxon>Bacteria</taxon>
        <taxon>Pseudomonadati</taxon>
        <taxon>Pseudomonadota</taxon>
        <taxon>Alphaproteobacteria</taxon>
        <taxon>Hyphomicrobiales</taxon>
        <taxon>Rhizobiaceae</taxon>
        <taxon>Rhizobium/Agrobacterium group</taxon>
        <taxon>Rhizobium</taxon>
    </lineage>
</organism>
<gene>
    <name evidence="4" type="ORF">CCGE525_25990</name>
</gene>
<name>A0A387FWZ3_9HYPH</name>
<dbReference type="Proteomes" id="UP000282195">
    <property type="component" value="Plasmid pRCCGE525c"/>
</dbReference>
<dbReference type="KEGG" id="rjg:CCGE525_25990"/>
<geneLocation type="plasmid" evidence="5">
    <name>prccge525c</name>
</geneLocation>
<evidence type="ECO:0000256" key="2">
    <source>
        <dbReference type="RuleBase" id="RU000363"/>
    </source>
</evidence>
<feature type="domain" description="Ketoreductase" evidence="3">
    <location>
        <begin position="8"/>
        <end position="188"/>
    </location>
</feature>
<dbReference type="SUPFAM" id="SSF51735">
    <property type="entry name" value="NAD(P)-binding Rossmann-fold domains"/>
    <property type="match status" value="1"/>
</dbReference>
<evidence type="ECO:0000313" key="5">
    <source>
        <dbReference type="Proteomes" id="UP000282195"/>
    </source>
</evidence>
<keyword evidence="5" id="KW-1185">Reference proteome</keyword>
<accession>A0A387FWZ3</accession>
<evidence type="ECO:0000313" key="4">
    <source>
        <dbReference type="EMBL" id="AYG62267.1"/>
    </source>
</evidence>
<evidence type="ECO:0000259" key="3">
    <source>
        <dbReference type="SMART" id="SM00822"/>
    </source>
</evidence>
<dbReference type="PRINTS" id="PR00081">
    <property type="entry name" value="GDHRDH"/>
</dbReference>
<dbReference type="EMBL" id="CP032695">
    <property type="protein sequence ID" value="AYG62267.1"/>
    <property type="molecule type" value="Genomic_DNA"/>
</dbReference>
<protein>
    <submittedName>
        <fullName evidence="4">SDR family oxidoreductase</fullName>
    </submittedName>
</protein>
<dbReference type="PANTHER" id="PTHR42879">
    <property type="entry name" value="3-OXOACYL-(ACYL-CARRIER-PROTEIN) REDUCTASE"/>
    <property type="match status" value="1"/>
</dbReference>
<dbReference type="PANTHER" id="PTHR42879:SF6">
    <property type="entry name" value="NADPH-DEPENDENT REDUCTASE BACG"/>
    <property type="match status" value="1"/>
</dbReference>
<comment type="similarity">
    <text evidence="1 2">Belongs to the short-chain dehydrogenases/reductases (SDR) family.</text>
</comment>
<dbReference type="AlphaFoldDB" id="A0A387FWZ3"/>
<dbReference type="InterPro" id="IPR036291">
    <property type="entry name" value="NAD(P)-bd_dom_sf"/>
</dbReference>
<dbReference type="PRINTS" id="PR00080">
    <property type="entry name" value="SDRFAMILY"/>
</dbReference>
<dbReference type="OrthoDB" id="9793325at2"/>
<sequence length="230" mass="24430">MKIDMSGKTAVVTGSTNGIGLAIARGLAGTGASVVVNGRTEAGVDAAMLSITTVVPFAEVRGVAADVSTATGCAKLVEAVPSTDILINNSGIFEPNDFFDTTDEDWTRFFDINVMSGVRLSRAYLKGMFRRNWGRIVFVSSESTLNIPTEMIQHAASKNAQLAIARAIAKLTEGTAVTVNSMLAVPTSFEGVETFVNELAKQNGKPEEQAVAPVVEQHRSLPLIQRFPVV</sequence>
<dbReference type="Gene3D" id="3.40.50.720">
    <property type="entry name" value="NAD(P)-binding Rossmann-like Domain"/>
    <property type="match status" value="1"/>
</dbReference>
<reference evidence="4 5" key="1">
    <citation type="submission" date="2018-10" db="EMBL/GenBank/DDBJ databases">
        <title>Rhizobium etli, R. leguminosarum and a new Rhizobium genospecies from Phaseolus dumosus.</title>
        <authorList>
            <person name="Ramirez-Puebla S.T."/>
            <person name="Rogel-Hernandez M.A."/>
            <person name="Guerrero G."/>
            <person name="Ormeno-Orrillo E."/>
            <person name="Martinez-Romero J.C."/>
            <person name="Negrete-Yankelevich S."/>
            <person name="Martinez-Romero E."/>
        </authorList>
    </citation>
    <scope>NUCLEOTIDE SEQUENCE [LARGE SCALE GENOMIC DNA]</scope>
    <source>
        <strain evidence="4 5">CCGE525</strain>
        <plasmid evidence="5">prccge525c</plasmid>
    </source>
</reference>
<evidence type="ECO:0000256" key="1">
    <source>
        <dbReference type="ARBA" id="ARBA00006484"/>
    </source>
</evidence>
<dbReference type="RefSeq" id="WP_120707199.1">
    <property type="nucleotide sequence ID" value="NZ_CP032695.1"/>
</dbReference>